<evidence type="ECO:0008006" key="4">
    <source>
        <dbReference type="Google" id="ProtNLM"/>
    </source>
</evidence>
<dbReference type="Proteomes" id="UP001595701">
    <property type="component" value="Unassembled WGS sequence"/>
</dbReference>
<gene>
    <name evidence="2" type="ORF">ACFOZ0_07275</name>
</gene>
<name>A0ABV7S9Q0_9ACTN</name>
<keyword evidence="3" id="KW-1185">Reference proteome</keyword>
<evidence type="ECO:0000256" key="1">
    <source>
        <dbReference type="SAM" id="SignalP"/>
    </source>
</evidence>
<dbReference type="RefSeq" id="WP_310779140.1">
    <property type="nucleotide sequence ID" value="NZ_JBHRWR010000003.1"/>
</dbReference>
<proteinExistence type="predicted"/>
<sequence length="307" mass="31892">MRIRASVAVVTGALALTALVVPAAQAADSAPSFRDAAAKFVKAAHTTSGKAAFSAATAADPKPYPLNVTFSGLKIGKAYKVGTTNHVAFSVSYTLTHGADVDIAAADFMTGPILYKGSLSDPANFLGGEEPASCTVTSSTTATCKGNVDIYPADGELLNSDAGSWNAGAVAIAWNGQLNATNPDITKIGYAEQGGLGKTLIQRYSKLTVNASPEPVKKGRTITVTGKLTRANWETNKYAGYGNQPVKLQFRKKGTSTWATLKTIQTDATGNLKTTVKASADGYFRYSFAGTSTTPAVNATADFVDVQ</sequence>
<evidence type="ECO:0000313" key="3">
    <source>
        <dbReference type="Proteomes" id="UP001595701"/>
    </source>
</evidence>
<evidence type="ECO:0000313" key="2">
    <source>
        <dbReference type="EMBL" id="MFC3573082.1"/>
    </source>
</evidence>
<feature type="signal peptide" evidence="1">
    <location>
        <begin position="1"/>
        <end position="26"/>
    </location>
</feature>
<organism evidence="2 3">
    <name type="scientific">Streptomyces yaanensis</name>
    <dbReference type="NCBI Taxonomy" id="1142239"/>
    <lineage>
        <taxon>Bacteria</taxon>
        <taxon>Bacillati</taxon>
        <taxon>Actinomycetota</taxon>
        <taxon>Actinomycetes</taxon>
        <taxon>Kitasatosporales</taxon>
        <taxon>Streptomycetaceae</taxon>
        <taxon>Streptomyces</taxon>
    </lineage>
</organism>
<keyword evidence="1" id="KW-0732">Signal</keyword>
<dbReference type="EMBL" id="JBHRWR010000003">
    <property type="protein sequence ID" value="MFC3573082.1"/>
    <property type="molecule type" value="Genomic_DNA"/>
</dbReference>
<comment type="caution">
    <text evidence="2">The sequence shown here is derived from an EMBL/GenBank/DDBJ whole genome shotgun (WGS) entry which is preliminary data.</text>
</comment>
<protein>
    <recommendedName>
        <fullName evidence="4">Lipoprotein</fullName>
    </recommendedName>
</protein>
<reference evidence="3" key="1">
    <citation type="journal article" date="2019" name="Int. J. Syst. Evol. Microbiol.">
        <title>The Global Catalogue of Microorganisms (GCM) 10K type strain sequencing project: providing services to taxonomists for standard genome sequencing and annotation.</title>
        <authorList>
            <consortium name="The Broad Institute Genomics Platform"/>
            <consortium name="The Broad Institute Genome Sequencing Center for Infectious Disease"/>
            <person name="Wu L."/>
            <person name="Ma J."/>
        </authorList>
    </citation>
    <scope>NUCLEOTIDE SEQUENCE [LARGE SCALE GENOMIC DNA]</scope>
    <source>
        <strain evidence="3">CGMCC 4.7035</strain>
    </source>
</reference>
<accession>A0ABV7S9Q0</accession>
<feature type="chain" id="PRO_5046398481" description="Lipoprotein" evidence="1">
    <location>
        <begin position="27"/>
        <end position="307"/>
    </location>
</feature>